<feature type="transmembrane region" description="Helical" evidence="14">
    <location>
        <begin position="33"/>
        <end position="59"/>
    </location>
</feature>
<feature type="transmembrane region" description="Helical" evidence="14">
    <location>
        <begin position="80"/>
        <end position="108"/>
    </location>
</feature>
<comment type="caution">
    <text evidence="17">The sequence shown here is derived from an EMBL/GenBank/DDBJ whole genome shotgun (WGS) entry which is preliminary data.</text>
</comment>
<evidence type="ECO:0000313" key="17">
    <source>
        <dbReference type="EMBL" id="HHQ16119.1"/>
    </source>
</evidence>
<name>A0A7V5XGP4_9BACT</name>
<evidence type="ECO:0000259" key="16">
    <source>
        <dbReference type="Pfam" id="PF00137"/>
    </source>
</evidence>
<dbReference type="InterPro" id="IPR035921">
    <property type="entry name" value="F/V-ATP_Csub_sf"/>
</dbReference>
<keyword evidence="6 14" id="KW-0812">Transmembrane</keyword>
<keyword evidence="10 14" id="KW-0446">Lipid-binding</keyword>
<dbReference type="SUPFAM" id="SSF81333">
    <property type="entry name" value="F1F0 ATP synthase subunit C"/>
    <property type="match status" value="1"/>
</dbReference>
<dbReference type="GO" id="GO:0008289">
    <property type="term" value="F:lipid binding"/>
    <property type="evidence" value="ECO:0007669"/>
    <property type="project" value="UniProtKB-KW"/>
</dbReference>
<feature type="site" description="Reversibly protonated during proton transport" evidence="14">
    <location>
        <position position="92"/>
    </location>
</feature>
<dbReference type="GO" id="GO:0045259">
    <property type="term" value="C:proton-transporting ATP synthase complex"/>
    <property type="evidence" value="ECO:0007669"/>
    <property type="project" value="UniProtKB-KW"/>
</dbReference>
<reference evidence="17" key="1">
    <citation type="journal article" date="2020" name="mSystems">
        <title>Genome- and Community-Level Interaction Insights into Carbon Utilization and Element Cycling Functions of Hydrothermarchaeota in Hydrothermal Sediment.</title>
        <authorList>
            <person name="Zhou Z."/>
            <person name="Liu Y."/>
            <person name="Xu W."/>
            <person name="Pan J."/>
            <person name="Luo Z.H."/>
            <person name="Li M."/>
        </authorList>
    </citation>
    <scope>NUCLEOTIDE SEQUENCE [LARGE SCALE GENOMIC DNA]</scope>
    <source>
        <strain evidence="17">SpSt-106</strain>
    </source>
</reference>
<keyword evidence="9 14" id="KW-0406">Ion transport</keyword>
<gene>
    <name evidence="14 17" type="primary">atpE</name>
    <name evidence="17" type="ORF">ENM15_04820</name>
</gene>
<dbReference type="InterPro" id="IPR005953">
    <property type="entry name" value="ATP_synth_csu_bac/chlpt"/>
</dbReference>
<dbReference type="Pfam" id="PF00137">
    <property type="entry name" value="ATP-synt_C"/>
    <property type="match status" value="1"/>
</dbReference>
<dbReference type="PRINTS" id="PR00124">
    <property type="entry name" value="ATPASEC"/>
</dbReference>
<accession>A0A7V5XGP4</accession>
<evidence type="ECO:0000256" key="6">
    <source>
        <dbReference type="ARBA" id="ARBA00022692"/>
    </source>
</evidence>
<organism evidence="17">
    <name type="scientific">Thermodesulfobacterium geofontis</name>
    <dbReference type="NCBI Taxonomy" id="1295609"/>
    <lineage>
        <taxon>Bacteria</taxon>
        <taxon>Pseudomonadati</taxon>
        <taxon>Thermodesulfobacteriota</taxon>
        <taxon>Thermodesulfobacteria</taxon>
        <taxon>Thermodesulfobacteriales</taxon>
        <taxon>Thermodesulfobacteriaceae</taxon>
        <taxon>Thermodesulfobacterium</taxon>
    </lineage>
</organism>
<dbReference type="Gene3D" id="1.20.20.10">
    <property type="entry name" value="F1F0 ATP synthase subunit C"/>
    <property type="match status" value="1"/>
</dbReference>
<evidence type="ECO:0000256" key="12">
    <source>
        <dbReference type="ARBA" id="ARBA00023310"/>
    </source>
</evidence>
<dbReference type="InterPro" id="IPR002379">
    <property type="entry name" value="ATPase_proteolipid_c-like_dom"/>
</dbReference>
<dbReference type="InterPro" id="IPR000454">
    <property type="entry name" value="ATP_synth_F0_csu"/>
</dbReference>
<evidence type="ECO:0000256" key="3">
    <source>
        <dbReference type="ARBA" id="ARBA00022448"/>
    </source>
</evidence>
<dbReference type="AlphaFoldDB" id="A0A7V5XGP4"/>
<keyword evidence="4 14" id="KW-1003">Cell membrane</keyword>
<evidence type="ECO:0000256" key="7">
    <source>
        <dbReference type="ARBA" id="ARBA00022781"/>
    </source>
</evidence>
<protein>
    <recommendedName>
        <fullName evidence="14">ATP synthase subunit c</fullName>
    </recommendedName>
    <alternativeName>
        <fullName evidence="14">ATP synthase F(0) sector subunit c</fullName>
    </alternativeName>
    <alternativeName>
        <fullName evidence="14">F-type ATPase subunit c</fullName>
        <shortName evidence="14">F-ATPase subunit c</shortName>
    </alternativeName>
    <alternativeName>
        <fullName evidence="14">Lipid-binding protein</fullName>
    </alternativeName>
</protein>
<keyword evidence="11 14" id="KW-0472">Membrane</keyword>
<dbReference type="GO" id="GO:0033177">
    <property type="term" value="C:proton-transporting two-sector ATPase complex, proton-transporting domain"/>
    <property type="evidence" value="ECO:0007669"/>
    <property type="project" value="InterPro"/>
</dbReference>
<evidence type="ECO:0000256" key="5">
    <source>
        <dbReference type="ARBA" id="ARBA00022547"/>
    </source>
</evidence>
<dbReference type="PROSITE" id="PS00605">
    <property type="entry name" value="ATPASE_C"/>
    <property type="match status" value="1"/>
</dbReference>
<evidence type="ECO:0000256" key="1">
    <source>
        <dbReference type="ARBA" id="ARBA00004651"/>
    </source>
</evidence>
<dbReference type="InterPro" id="IPR038662">
    <property type="entry name" value="ATP_synth_F0_csu_sf"/>
</dbReference>
<comment type="similarity">
    <text evidence="2 14">Belongs to the ATPase C chain family.</text>
</comment>
<evidence type="ECO:0000256" key="2">
    <source>
        <dbReference type="ARBA" id="ARBA00006704"/>
    </source>
</evidence>
<feature type="domain" description="V-ATPase proteolipid subunit C-like" evidence="16">
    <location>
        <begin position="42"/>
        <end position="105"/>
    </location>
</feature>
<evidence type="ECO:0000256" key="15">
    <source>
        <dbReference type="SAM" id="SignalP"/>
    </source>
</evidence>
<evidence type="ECO:0000256" key="11">
    <source>
        <dbReference type="ARBA" id="ARBA00023136"/>
    </source>
</evidence>
<dbReference type="InterPro" id="IPR020537">
    <property type="entry name" value="ATP_synth_F0_csu_DDCD_BS"/>
</dbReference>
<dbReference type="HAMAP" id="MF_01396">
    <property type="entry name" value="ATP_synth_c_bact"/>
    <property type="match status" value="1"/>
</dbReference>
<comment type="function">
    <text evidence="14">Key component of the F(0) channel; it plays a direct role in translocation across the membrane. A homomeric c-ring of between 10-14 subunits forms the central stalk rotor element with the F(1) delta and epsilon subunits.</text>
</comment>
<comment type="function">
    <text evidence="13 14">F(1)F(0) ATP synthase produces ATP from ADP in the presence of a proton or sodium gradient. F-type ATPases consist of two structural domains, F(1) containing the extramembraneous catalytic core and F(0) containing the membrane proton channel, linked together by a central stalk and a peripheral stalk. During catalysis, ATP synthesis in the catalytic domain of F(1) is coupled via a rotary mechanism of the central stalk subunits to proton translocation.</text>
</comment>
<dbReference type="CDD" id="cd18121">
    <property type="entry name" value="ATP-synt_Fo_c"/>
    <property type="match status" value="1"/>
</dbReference>
<evidence type="ECO:0000256" key="9">
    <source>
        <dbReference type="ARBA" id="ARBA00023065"/>
    </source>
</evidence>
<proteinExistence type="inferred from homology"/>
<feature type="chain" id="PRO_5030909587" description="ATP synthase subunit c" evidence="15">
    <location>
        <begin position="24"/>
        <end position="122"/>
    </location>
</feature>
<keyword evidence="5 14" id="KW-0138">CF(0)</keyword>
<evidence type="ECO:0000256" key="14">
    <source>
        <dbReference type="HAMAP-Rule" id="MF_01396"/>
    </source>
</evidence>
<evidence type="ECO:0000256" key="4">
    <source>
        <dbReference type="ARBA" id="ARBA00022475"/>
    </source>
</evidence>
<feature type="signal peptide" evidence="15">
    <location>
        <begin position="1"/>
        <end position="23"/>
    </location>
</feature>
<evidence type="ECO:0000256" key="8">
    <source>
        <dbReference type="ARBA" id="ARBA00022989"/>
    </source>
</evidence>
<dbReference type="PANTHER" id="PTHR10031:SF0">
    <property type="entry name" value="ATPASE PROTEIN 9"/>
    <property type="match status" value="1"/>
</dbReference>
<evidence type="ECO:0000256" key="13">
    <source>
        <dbReference type="ARBA" id="ARBA00025198"/>
    </source>
</evidence>
<keyword evidence="8 14" id="KW-1133">Transmembrane helix</keyword>
<keyword evidence="15" id="KW-0732">Signal</keyword>
<dbReference type="NCBIfam" id="TIGR01260">
    <property type="entry name" value="ATP_synt_c"/>
    <property type="match status" value="1"/>
</dbReference>
<sequence>MRKCLILGLASLAVLFLTNPVFAQEAANKLIIGFGIYSAIILSAGFAVGLAALGCGIGMGHATRGACEGIARNPELAGRLTVTMILGIALIESLTIYALVIALILLYANPVLPKFLAVVGLS</sequence>
<dbReference type="FunFam" id="1.20.20.10:FF:000002">
    <property type="entry name" value="ATP synthase subunit c"/>
    <property type="match status" value="1"/>
</dbReference>
<comment type="subcellular location">
    <subcellularLocation>
        <location evidence="1 14">Cell membrane</location>
        <topology evidence="1 14">Multi-pass membrane protein</topology>
    </subcellularLocation>
</comment>
<keyword evidence="12 14" id="KW-0066">ATP synthesis</keyword>
<evidence type="ECO:0000256" key="10">
    <source>
        <dbReference type="ARBA" id="ARBA00023121"/>
    </source>
</evidence>
<keyword evidence="7 14" id="KW-0375">Hydrogen ion transport</keyword>
<dbReference type="GO" id="GO:0005886">
    <property type="term" value="C:plasma membrane"/>
    <property type="evidence" value="ECO:0007669"/>
    <property type="project" value="UniProtKB-SubCell"/>
</dbReference>
<dbReference type="PANTHER" id="PTHR10031">
    <property type="entry name" value="ATP SYNTHASE LIPID-BINDING PROTEIN, MITOCHONDRIAL"/>
    <property type="match status" value="1"/>
</dbReference>
<keyword evidence="3 14" id="KW-0813">Transport</keyword>
<dbReference type="EMBL" id="DRWR01000084">
    <property type="protein sequence ID" value="HHQ16119.1"/>
    <property type="molecule type" value="Genomic_DNA"/>
</dbReference>
<dbReference type="GO" id="GO:0046933">
    <property type="term" value="F:proton-transporting ATP synthase activity, rotational mechanism"/>
    <property type="evidence" value="ECO:0007669"/>
    <property type="project" value="UniProtKB-UniRule"/>
</dbReference>